<accession>A0ABQ2S3G8</accession>
<keyword evidence="2" id="KW-1185">Reference proteome</keyword>
<proteinExistence type="predicted"/>
<reference evidence="2" key="1">
    <citation type="journal article" date="2019" name="Int. J. Syst. Evol. Microbiol.">
        <title>The Global Catalogue of Microorganisms (GCM) 10K type strain sequencing project: providing services to taxonomists for standard genome sequencing and annotation.</title>
        <authorList>
            <consortium name="The Broad Institute Genomics Platform"/>
            <consortium name="The Broad Institute Genome Sequencing Center for Infectious Disease"/>
            <person name="Wu L."/>
            <person name="Ma J."/>
        </authorList>
    </citation>
    <scope>NUCLEOTIDE SEQUENCE [LARGE SCALE GENOMIC DNA]</scope>
    <source>
        <strain evidence="2">JCM 31405</strain>
    </source>
</reference>
<sequence length="67" mass="7037">MNCAMTMVGGSNLHVSSFGDAGLTEYNLATSDAGAVGAVQATFDAEWRDAQSVALPWWLRLPVTSSC</sequence>
<dbReference type="Proteomes" id="UP000644548">
    <property type="component" value="Unassembled WGS sequence"/>
</dbReference>
<name>A0ABQ2S3G8_9DEIO</name>
<protein>
    <submittedName>
        <fullName evidence="1">Uncharacterized protein</fullName>
    </submittedName>
</protein>
<evidence type="ECO:0000313" key="2">
    <source>
        <dbReference type="Proteomes" id="UP000644548"/>
    </source>
</evidence>
<comment type="caution">
    <text evidence="1">The sequence shown here is derived from an EMBL/GenBank/DDBJ whole genome shotgun (WGS) entry which is preliminary data.</text>
</comment>
<evidence type="ECO:0000313" key="1">
    <source>
        <dbReference type="EMBL" id="GGR93384.1"/>
    </source>
</evidence>
<organism evidence="1 2">
    <name type="scientific">Deinococcus sedimenti</name>
    <dbReference type="NCBI Taxonomy" id="1867090"/>
    <lineage>
        <taxon>Bacteria</taxon>
        <taxon>Thermotogati</taxon>
        <taxon>Deinococcota</taxon>
        <taxon>Deinococci</taxon>
        <taxon>Deinococcales</taxon>
        <taxon>Deinococcaceae</taxon>
        <taxon>Deinococcus</taxon>
    </lineage>
</organism>
<dbReference type="SUPFAM" id="SSF56024">
    <property type="entry name" value="Phospholipase D/nuclease"/>
    <property type="match status" value="1"/>
</dbReference>
<dbReference type="EMBL" id="BMQN01000003">
    <property type="protein sequence ID" value="GGR93384.1"/>
    <property type="molecule type" value="Genomic_DNA"/>
</dbReference>
<gene>
    <name evidence="1" type="ORF">GCM10008960_20470</name>
</gene>